<dbReference type="InterPro" id="IPR036322">
    <property type="entry name" value="WD40_repeat_dom_sf"/>
</dbReference>
<feature type="region of interest" description="Disordered" evidence="2">
    <location>
        <begin position="1"/>
        <end position="27"/>
    </location>
</feature>
<evidence type="ECO:0000259" key="3">
    <source>
        <dbReference type="SMART" id="SM00530"/>
    </source>
</evidence>
<keyword evidence="5" id="KW-1185">Reference proteome</keyword>
<gene>
    <name evidence="4" type="ORF">F9278_24775</name>
</gene>
<evidence type="ECO:0000313" key="5">
    <source>
        <dbReference type="Proteomes" id="UP000327294"/>
    </source>
</evidence>
<evidence type="ECO:0000256" key="2">
    <source>
        <dbReference type="SAM" id="MobiDB-lite"/>
    </source>
</evidence>
<accession>A0A5P8K8A8</accession>
<dbReference type="PROSITE" id="PS50082">
    <property type="entry name" value="WD_REPEATS_2"/>
    <property type="match status" value="2"/>
</dbReference>
<feature type="compositionally biased region" description="Basic and acidic residues" evidence="2">
    <location>
        <begin position="1"/>
        <end position="20"/>
    </location>
</feature>
<feature type="domain" description="HTH cro/C1-type" evidence="3">
    <location>
        <begin position="33"/>
        <end position="89"/>
    </location>
</feature>
<reference evidence="4 5" key="1">
    <citation type="submission" date="2019-10" db="EMBL/GenBank/DDBJ databases">
        <title>Streptomyces sp. strain GY16 isolated from leaves of Broussonetia papyrifera.</title>
        <authorList>
            <person name="Mo P."/>
        </authorList>
    </citation>
    <scope>NUCLEOTIDE SEQUENCE [LARGE SCALE GENOMIC DNA]</scope>
    <source>
        <strain evidence="4 5">GY16</strain>
    </source>
</reference>
<dbReference type="Proteomes" id="UP000327294">
    <property type="component" value="Chromosome"/>
</dbReference>
<dbReference type="InterPro" id="IPR001680">
    <property type="entry name" value="WD40_rpt"/>
</dbReference>
<dbReference type="SMART" id="SM00530">
    <property type="entry name" value="HTH_XRE"/>
    <property type="match status" value="1"/>
</dbReference>
<dbReference type="InterPro" id="IPR001387">
    <property type="entry name" value="Cro/C1-type_HTH"/>
</dbReference>
<dbReference type="InterPro" id="IPR010982">
    <property type="entry name" value="Lambda_DNA-bd_dom_sf"/>
</dbReference>
<dbReference type="SMART" id="SM00320">
    <property type="entry name" value="WD40"/>
    <property type="match status" value="3"/>
</dbReference>
<keyword evidence="1" id="KW-0853">WD repeat</keyword>
<dbReference type="Pfam" id="PF00400">
    <property type="entry name" value="WD40"/>
    <property type="match status" value="2"/>
</dbReference>
<protein>
    <recommendedName>
        <fullName evidence="3">HTH cro/C1-type domain-containing protein</fullName>
    </recommendedName>
</protein>
<dbReference type="SUPFAM" id="SSF47413">
    <property type="entry name" value="lambda repressor-like DNA-binding domains"/>
    <property type="match status" value="1"/>
</dbReference>
<dbReference type="CDD" id="cd00093">
    <property type="entry name" value="HTH_XRE"/>
    <property type="match status" value="1"/>
</dbReference>
<organism evidence="4 5">
    <name type="scientific">Streptomyces phaeolivaceus</name>
    <dbReference type="NCBI Taxonomy" id="2653200"/>
    <lineage>
        <taxon>Bacteria</taxon>
        <taxon>Bacillati</taxon>
        <taxon>Actinomycetota</taxon>
        <taxon>Actinomycetes</taxon>
        <taxon>Kitasatosporales</taxon>
        <taxon>Streptomycetaceae</taxon>
        <taxon>Streptomyces</taxon>
    </lineage>
</organism>
<feature type="repeat" description="WD" evidence="1">
    <location>
        <begin position="1167"/>
        <end position="1192"/>
    </location>
</feature>
<feature type="repeat" description="WD" evidence="1">
    <location>
        <begin position="1210"/>
        <end position="1251"/>
    </location>
</feature>
<dbReference type="InterPro" id="IPR049052">
    <property type="entry name" value="nSTAND1"/>
</dbReference>
<dbReference type="PANTHER" id="PTHR19879">
    <property type="entry name" value="TRANSCRIPTION INITIATION FACTOR TFIID"/>
    <property type="match status" value="1"/>
</dbReference>
<dbReference type="InterPro" id="IPR015943">
    <property type="entry name" value="WD40/YVTN_repeat-like_dom_sf"/>
</dbReference>
<dbReference type="PANTHER" id="PTHR19879:SF9">
    <property type="entry name" value="TRANSCRIPTION INITIATION FACTOR TFIID SUBUNIT 5"/>
    <property type="match status" value="1"/>
</dbReference>
<feature type="compositionally biased region" description="Gly residues" evidence="2">
    <location>
        <begin position="720"/>
        <end position="742"/>
    </location>
</feature>
<dbReference type="SUPFAM" id="SSF50978">
    <property type="entry name" value="WD40 repeat-like"/>
    <property type="match status" value="1"/>
</dbReference>
<evidence type="ECO:0000256" key="1">
    <source>
        <dbReference type="PROSITE-ProRule" id="PRU00221"/>
    </source>
</evidence>
<dbReference type="PROSITE" id="PS50294">
    <property type="entry name" value="WD_REPEATS_REGION"/>
    <property type="match status" value="1"/>
</dbReference>
<feature type="compositionally biased region" description="Low complexity" evidence="2">
    <location>
        <begin position="743"/>
        <end position="776"/>
    </location>
</feature>
<dbReference type="Gene3D" id="2.130.10.10">
    <property type="entry name" value="YVTN repeat-like/Quinoprotein amine dehydrogenase"/>
    <property type="match status" value="3"/>
</dbReference>
<dbReference type="InterPro" id="IPR011041">
    <property type="entry name" value="Quinoprot_gluc/sorb_DH_b-prop"/>
</dbReference>
<dbReference type="KEGG" id="sphv:F9278_24775"/>
<dbReference type="Pfam" id="PF20703">
    <property type="entry name" value="nSTAND1"/>
    <property type="match status" value="1"/>
</dbReference>
<dbReference type="SUPFAM" id="SSF52540">
    <property type="entry name" value="P-loop containing nucleoside triphosphate hydrolases"/>
    <property type="match status" value="1"/>
</dbReference>
<evidence type="ECO:0000313" key="4">
    <source>
        <dbReference type="EMBL" id="QFQ98847.1"/>
    </source>
</evidence>
<dbReference type="SUPFAM" id="SSF50952">
    <property type="entry name" value="Soluble quinoprotein glucose dehydrogenase"/>
    <property type="match status" value="1"/>
</dbReference>
<dbReference type="InterPro" id="IPR027417">
    <property type="entry name" value="P-loop_NTPase"/>
</dbReference>
<feature type="region of interest" description="Disordered" evidence="2">
    <location>
        <begin position="720"/>
        <end position="776"/>
    </location>
</feature>
<dbReference type="GO" id="GO:0003677">
    <property type="term" value="F:DNA binding"/>
    <property type="evidence" value="ECO:0007669"/>
    <property type="project" value="InterPro"/>
</dbReference>
<sequence length="1323" mass="140375">MLTPPKREVGATVGRPERPLDPATGPVQRLAHELRELRRAAGGPSYRAMAEDAGFSATTLSQAAGGERLPSLAVVLGYVRACGGDPGEWEARWKEAGAAAVDGGGDAPAPYRGLARFEPGDHALFFGRDRLVEELCDLVDAHRFAAVSGASGSGKSSLLRAGFLPRLREQIAGRECEAVLRVFTPGVRPAETYGHLLTVAEGEPDSWVVVDQFEEVFTLCRDETERARFLDLLLTARDPDSRLRVLIAVRADFDARCAEHPGLADALRDARLAVGPMTADELREAVVRPAQAAGLLVERSLAATVVEEVHDRPGALPMLSHALLETWRRRRGRMLTTAAYEAAGGIDGAIAASAETVYGQLSAPQAVAARQLLLRLVEPGRGTVDTGRPLTREELLECVHPDVPVVVERLARARLLTVDAEGVRLAHESLIGCWPRLHRWIDRDRERLRHLRQLTEAARAWLEHDRDPGTLYRGTRLARTEEVFPDHARDPGLTEGERAFLTAAFDARAAERRAAARSTRRARTLVGALSAVLAVALVAGLAAWRQHDDNLLQRTQNTARRVAAVADGLRTTDPRSALLLGVAAWRMAPLPETRRALLGSLAQPEVEAFSDPASGFRSRRFLADSGRVLLSVDDRTWQTWNLGTRRTTASGVLPEGEVLAAGPDARVLAVETGDGRIGLWDLRAADWTGGPLPVAGRDGIAFGASGDSFVLAEPGARADGGAGSAAGAGADGPAGSAAGAGTGADVASGSGAVSGSGAASASPPASASAPASVPAYRTGSDAGVVRVRSVGDGRVLFEERGVTTANVAVSGDDRLVAVCPAGEAPEVREVAGRRVVHGAWERAHGVCGAGSMLEFGADGRFALVGEGRARVWDVRTGDRVAEVRDPGVLRGSFSEDGRFLATFGSADEIRVWRLSAPDAPVLRHPLNNQNVHGRLAWDPGAPLLRYTEGSTAHTLDLTATVTAAWRDRPLAGVLISPDGRVYATAERTGTGLAFALRATGDGRLVRTLPTPPRPAPVDHVSPPPLAPGDVVPRMAFSPDGSRFVYGVTAPGRRSAPQRFTVWNLDRDRWQSALDLGRTQSGTAVTALALNRDGSTLFTTRTPAAGEQSNERWNTVTRRRAASLTGPDLASSRLALSPRAELVVGDNRVSRRVTERGAALDLVQGDHISALAFSPDGSRLAAGDRTGRVALWDGELRRRAGVLRNVFPAPLGRTAEAVTALALSPDGHTLAVGGDAGTVQLWDTTTQQPLGGPLPSPGEPIASLAFSPDSATLYAAGTHVPLHRHTIVPTRTLTHICARAGNENLTRAEWSTYVPDAPYRRVCD</sequence>
<proteinExistence type="predicted"/>
<dbReference type="SUPFAM" id="SSF82171">
    <property type="entry name" value="DPP6 N-terminal domain-like"/>
    <property type="match status" value="1"/>
</dbReference>
<name>A0A5P8K8A8_9ACTN</name>
<dbReference type="EMBL" id="CP045096">
    <property type="protein sequence ID" value="QFQ98847.1"/>
    <property type="molecule type" value="Genomic_DNA"/>
</dbReference>